<comment type="caution">
    <text evidence="11">The sequence shown here is derived from an EMBL/GenBank/DDBJ whole genome shotgun (WGS) entry which is preliminary data.</text>
</comment>
<dbReference type="InterPro" id="IPR011611">
    <property type="entry name" value="PfkB_dom"/>
</dbReference>
<dbReference type="Proteomes" id="UP001239909">
    <property type="component" value="Unassembled WGS sequence"/>
</dbReference>
<keyword evidence="2 9" id="KW-0479">Metal-binding</keyword>
<dbReference type="HAMAP" id="MF_01987">
    <property type="entry name" value="Ribokinase"/>
    <property type="match status" value="1"/>
</dbReference>
<evidence type="ECO:0000256" key="2">
    <source>
        <dbReference type="ARBA" id="ARBA00022723"/>
    </source>
</evidence>
<evidence type="ECO:0000256" key="6">
    <source>
        <dbReference type="ARBA" id="ARBA00022842"/>
    </source>
</evidence>
<evidence type="ECO:0000256" key="3">
    <source>
        <dbReference type="ARBA" id="ARBA00022741"/>
    </source>
</evidence>
<evidence type="ECO:0000256" key="1">
    <source>
        <dbReference type="ARBA" id="ARBA00022679"/>
    </source>
</evidence>
<keyword evidence="6 9" id="KW-0460">Magnesium</keyword>
<evidence type="ECO:0000256" key="7">
    <source>
        <dbReference type="ARBA" id="ARBA00022958"/>
    </source>
</evidence>
<keyword evidence="7 9" id="KW-0630">Potassium</keyword>
<keyword evidence="1 9" id="KW-0808">Transferase</keyword>
<keyword evidence="8 9" id="KW-0119">Carbohydrate metabolism</keyword>
<dbReference type="EC" id="2.7.1.15" evidence="9"/>
<comment type="similarity">
    <text evidence="9">Belongs to the carbohydrate kinase PfkB family. Ribokinase subfamily.</text>
</comment>
<comment type="activity regulation">
    <text evidence="9">Activated by a monovalent cation that binds near, but not in, the active site. The most likely occupant of the site in vivo is potassium. Ion binding induces a conformational change that may alter substrate affinity.</text>
</comment>
<comment type="subunit">
    <text evidence="9">Homodimer.</text>
</comment>
<name>A0ABQ6LGI8_9RHOB</name>
<keyword evidence="5 9" id="KW-0067">ATP-binding</keyword>
<feature type="binding site" evidence="9">
    <location>
        <position position="179"/>
    </location>
    <ligand>
        <name>ATP</name>
        <dbReference type="ChEBI" id="CHEBI:30616"/>
    </ligand>
</feature>
<keyword evidence="9" id="KW-0963">Cytoplasm</keyword>
<feature type="binding site" evidence="9">
    <location>
        <position position="272"/>
    </location>
    <ligand>
        <name>K(+)</name>
        <dbReference type="ChEBI" id="CHEBI:29103"/>
    </ligand>
</feature>
<dbReference type="RefSeq" id="WP_285669789.1">
    <property type="nucleotide sequence ID" value="NZ_BSYI01000002.1"/>
</dbReference>
<comment type="catalytic activity">
    <reaction evidence="9">
        <text>D-ribose + ATP = D-ribose 5-phosphate + ADP + H(+)</text>
        <dbReference type="Rhea" id="RHEA:13697"/>
        <dbReference type="ChEBI" id="CHEBI:15378"/>
        <dbReference type="ChEBI" id="CHEBI:30616"/>
        <dbReference type="ChEBI" id="CHEBI:47013"/>
        <dbReference type="ChEBI" id="CHEBI:78346"/>
        <dbReference type="ChEBI" id="CHEBI:456216"/>
        <dbReference type="EC" id="2.7.1.15"/>
    </reaction>
</comment>
<comment type="subcellular location">
    <subcellularLocation>
        <location evidence="9">Cytoplasm</location>
    </subcellularLocation>
</comment>
<evidence type="ECO:0000256" key="4">
    <source>
        <dbReference type="ARBA" id="ARBA00022777"/>
    </source>
</evidence>
<dbReference type="SUPFAM" id="SSF53613">
    <property type="entry name" value="Ribokinase-like"/>
    <property type="match status" value="1"/>
</dbReference>
<evidence type="ECO:0000256" key="8">
    <source>
        <dbReference type="ARBA" id="ARBA00023277"/>
    </source>
</evidence>
<gene>
    <name evidence="9" type="primary">rbsK</name>
    <name evidence="11" type="ORF">LNKW23_03710</name>
</gene>
<comment type="cofactor">
    <cofactor evidence="9">
        <name>Mg(2+)</name>
        <dbReference type="ChEBI" id="CHEBI:18420"/>
    </cofactor>
    <text evidence="9">Requires a divalent cation, most likely magnesium in vivo, as an electrophilic catalyst to aid phosphoryl group transfer. It is the chelate of the metal and the nucleotide that is the actual substrate.</text>
</comment>
<comment type="pathway">
    <text evidence="9">Carbohydrate metabolism; D-ribose degradation; D-ribose 5-phosphate from beta-D-ribopyranose: step 2/2.</text>
</comment>
<dbReference type="PRINTS" id="PR00990">
    <property type="entry name" value="RIBOKINASE"/>
</dbReference>
<organism evidence="11 12">
    <name type="scientific">Paralimibaculum aggregatum</name>
    <dbReference type="NCBI Taxonomy" id="3036245"/>
    <lineage>
        <taxon>Bacteria</taxon>
        <taxon>Pseudomonadati</taxon>
        <taxon>Pseudomonadota</taxon>
        <taxon>Alphaproteobacteria</taxon>
        <taxon>Rhodobacterales</taxon>
        <taxon>Paracoccaceae</taxon>
        <taxon>Paralimibaculum</taxon>
    </lineage>
</organism>
<dbReference type="PANTHER" id="PTHR10584:SF166">
    <property type="entry name" value="RIBOKINASE"/>
    <property type="match status" value="1"/>
</dbReference>
<reference evidence="11 12" key="1">
    <citation type="submission" date="2023-04" db="EMBL/GenBank/DDBJ databases">
        <title>Marinoamorphus aggregata gen. nov., sp. Nov., isolate from tissue of brittle star Ophioplocus japonicus.</title>
        <authorList>
            <person name="Kawano K."/>
            <person name="Sawayama S."/>
            <person name="Nakagawa S."/>
        </authorList>
    </citation>
    <scope>NUCLEOTIDE SEQUENCE [LARGE SCALE GENOMIC DNA]</scope>
    <source>
        <strain evidence="11 12">NKW23</strain>
    </source>
</reference>
<feature type="binding site" evidence="9">
    <location>
        <position position="270"/>
    </location>
    <ligand>
        <name>K(+)</name>
        <dbReference type="ChEBI" id="CHEBI:29103"/>
    </ligand>
</feature>
<accession>A0ABQ6LGI8</accession>
<feature type="active site" description="Proton acceptor" evidence="9">
    <location>
        <position position="237"/>
    </location>
</feature>
<evidence type="ECO:0000256" key="5">
    <source>
        <dbReference type="ARBA" id="ARBA00022840"/>
    </source>
</evidence>
<keyword evidence="3 9" id="KW-0547">Nucleotide-binding</keyword>
<feature type="binding site" evidence="9">
    <location>
        <position position="233"/>
    </location>
    <ligand>
        <name>K(+)</name>
        <dbReference type="ChEBI" id="CHEBI:29103"/>
    </ligand>
</feature>
<feature type="binding site" evidence="9">
    <location>
        <begin position="236"/>
        <end position="237"/>
    </location>
    <ligand>
        <name>ATP</name>
        <dbReference type="ChEBI" id="CHEBI:30616"/>
    </ligand>
</feature>
<dbReference type="Pfam" id="PF00294">
    <property type="entry name" value="PfkB"/>
    <property type="match status" value="1"/>
</dbReference>
<dbReference type="Gene3D" id="3.40.1190.20">
    <property type="match status" value="1"/>
</dbReference>
<evidence type="ECO:0000259" key="10">
    <source>
        <dbReference type="Pfam" id="PF00294"/>
    </source>
</evidence>
<feature type="binding site" evidence="9">
    <location>
        <begin position="10"/>
        <end position="12"/>
    </location>
    <ligand>
        <name>substrate</name>
    </ligand>
</feature>
<protein>
    <recommendedName>
        <fullName evidence="9">Ribokinase</fullName>
        <shortName evidence="9">RK</shortName>
        <ecNumber evidence="9">2.7.1.15</ecNumber>
    </recommendedName>
</protein>
<keyword evidence="12" id="KW-1185">Reference proteome</keyword>
<comment type="caution">
    <text evidence="9">Lacks conserved residue(s) required for the propagation of feature annotation.</text>
</comment>
<feature type="binding site" evidence="9">
    <location>
        <position position="237"/>
    </location>
    <ligand>
        <name>substrate</name>
    </ligand>
</feature>
<evidence type="ECO:0000313" key="12">
    <source>
        <dbReference type="Proteomes" id="UP001239909"/>
    </source>
</evidence>
<feature type="domain" description="Carbohydrate kinase PfkB" evidence="10">
    <location>
        <begin position="4"/>
        <end position="279"/>
    </location>
</feature>
<feature type="binding site" evidence="9">
    <location>
        <position position="231"/>
    </location>
    <ligand>
        <name>K(+)</name>
        <dbReference type="ChEBI" id="CHEBI:29103"/>
    </ligand>
</feature>
<dbReference type="InterPro" id="IPR011877">
    <property type="entry name" value="Ribokinase"/>
</dbReference>
<dbReference type="InterPro" id="IPR002139">
    <property type="entry name" value="Ribo/fructo_kinase"/>
</dbReference>
<feature type="binding site" evidence="9">
    <location>
        <position position="136"/>
    </location>
    <ligand>
        <name>substrate</name>
    </ligand>
</feature>
<dbReference type="EMBL" id="BSYI01000002">
    <property type="protein sequence ID" value="GMG81159.1"/>
    <property type="molecule type" value="Genomic_DNA"/>
</dbReference>
<feature type="binding site" evidence="9">
    <location>
        <begin position="38"/>
        <end position="42"/>
    </location>
    <ligand>
        <name>substrate</name>
    </ligand>
</feature>
<sequence>MAIHVLGSVNIDHSYRVPHAPGPGETLADGGYVRGLGGKGCNQALAAAAAGAAVRLVGAVGAEGGWCREALAAGGVDVSGLATVAAATGHAIILVEPSGENRIVIHGGANRAITGAMVAGGIAAARPGDWWLAQNETSRVAESLAAARAAGLRTAYAAAPFDPAAAAEALPHTDLLALNAVEAAALAAHLGTDPAALPAAELLVTRGREGAELRGPAGTLSVPALPVEPVDTTGAGDCFLGYFLAGRDRGLDDGAALARAAAAAALSVTRPGAAAAIPTAAETDAFLAAGRG</sequence>
<evidence type="ECO:0000256" key="9">
    <source>
        <dbReference type="HAMAP-Rule" id="MF_01987"/>
    </source>
</evidence>
<feature type="binding site" evidence="9">
    <location>
        <begin position="205"/>
        <end position="210"/>
    </location>
    <ligand>
        <name>ATP</name>
        <dbReference type="ChEBI" id="CHEBI:30616"/>
    </ligand>
</feature>
<evidence type="ECO:0000313" key="11">
    <source>
        <dbReference type="EMBL" id="GMG81159.1"/>
    </source>
</evidence>
<keyword evidence="4 9" id="KW-0418">Kinase</keyword>
<feature type="binding site" evidence="9">
    <location>
        <position position="267"/>
    </location>
    <ligand>
        <name>K(+)</name>
        <dbReference type="ChEBI" id="CHEBI:29103"/>
    </ligand>
</feature>
<proteinExistence type="inferred from homology"/>
<dbReference type="PANTHER" id="PTHR10584">
    <property type="entry name" value="SUGAR KINASE"/>
    <property type="match status" value="1"/>
</dbReference>
<dbReference type="InterPro" id="IPR029056">
    <property type="entry name" value="Ribokinase-like"/>
</dbReference>
<comment type="function">
    <text evidence="9">Catalyzes the phosphorylation of ribose at O-5 in a reaction requiring ATP and magnesium. The resulting D-ribose-5-phosphate can then be used either for sythesis of nucleotides, histidine, and tryptophan, or as a component of the pentose phosphate pathway.</text>
</comment>